<dbReference type="EMBL" id="KZ679130">
    <property type="protein sequence ID" value="PTB77620.1"/>
    <property type="molecule type" value="Genomic_DNA"/>
</dbReference>
<evidence type="ECO:0000313" key="3">
    <source>
        <dbReference type="Proteomes" id="UP000240760"/>
    </source>
</evidence>
<sequence>MVEKSTEDDQHQQASAGEKHKTEVETPDPKRTKVESETSANQDKKDDKENDEEKDKEKDQGEESNTHQTRKKESDESKADVKSENGATGKAKTKADTDKDAPPSILEKGIIYFFIRGRVDVDKPEEVDDIARSYIILRPIGHDAKLSKPPLADAGNTRIVVLPKKVLPSSGKDRFLAFIDKTGASYDEIKGQFLAGGEYETKTKGTRHTPAATPVGEGVYAITSTGRESHLAYILTIPQELGEVQKDLGLKEQGSFIISTKNPEYPAPASARLPQAPEYPKKMHEEFKDYRWIPSRPHHLDYVNTQILMIGESSGIKKALGVEDDGDEKANKEEPLEEMQELEEQDLKRMQHLSGDDSESIYADLKAHAKDYPKLQTTF</sequence>
<feature type="region of interest" description="Disordered" evidence="1">
    <location>
        <begin position="322"/>
        <end position="341"/>
    </location>
</feature>
<keyword evidence="3" id="KW-1185">Reference proteome</keyword>
<name>A0A2T4C7S3_TRILO</name>
<gene>
    <name evidence="2" type="ORF">M440DRAFT_1375000</name>
</gene>
<reference evidence="2 3" key="1">
    <citation type="submission" date="2016-07" db="EMBL/GenBank/DDBJ databases">
        <title>Multiple horizontal gene transfer events from other fungi enriched the ability of initially mycotrophic Trichoderma (Ascomycota) to feed on dead plant biomass.</title>
        <authorList>
            <consortium name="DOE Joint Genome Institute"/>
            <person name="Aerts A."/>
            <person name="Atanasova L."/>
            <person name="Chenthamara K."/>
            <person name="Zhang J."/>
            <person name="Grujic M."/>
            <person name="Henrissat B."/>
            <person name="Kuo A."/>
            <person name="Salamov A."/>
            <person name="Lipzen A."/>
            <person name="Labutti K."/>
            <person name="Barry K."/>
            <person name="Miao Y."/>
            <person name="Rahimi M.J."/>
            <person name="Shen Q."/>
            <person name="Grigoriev I.V."/>
            <person name="Kubicek C.P."/>
            <person name="Druzhinina I.S."/>
        </authorList>
    </citation>
    <scope>NUCLEOTIDE SEQUENCE [LARGE SCALE GENOMIC DNA]</scope>
    <source>
        <strain evidence="2 3">ATCC 18648</strain>
    </source>
</reference>
<feature type="region of interest" description="Disordered" evidence="1">
    <location>
        <begin position="1"/>
        <end position="102"/>
    </location>
</feature>
<feature type="compositionally biased region" description="Basic and acidic residues" evidence="1">
    <location>
        <begin position="1"/>
        <end position="83"/>
    </location>
</feature>
<dbReference type="PANTHER" id="PTHR34776:SF1">
    <property type="entry name" value="F17F16.3 PROTEIN"/>
    <property type="match status" value="1"/>
</dbReference>
<dbReference type="PANTHER" id="PTHR34776">
    <property type="entry name" value="F17F16.3 PROTEIN"/>
    <property type="match status" value="1"/>
</dbReference>
<accession>A0A2T4C7S3</accession>
<protein>
    <recommendedName>
        <fullName evidence="4">BTB domain transcription factor</fullName>
    </recommendedName>
</protein>
<evidence type="ECO:0000256" key="1">
    <source>
        <dbReference type="SAM" id="MobiDB-lite"/>
    </source>
</evidence>
<organism evidence="2 3">
    <name type="scientific">Trichoderma longibrachiatum ATCC 18648</name>
    <dbReference type="NCBI Taxonomy" id="983965"/>
    <lineage>
        <taxon>Eukaryota</taxon>
        <taxon>Fungi</taxon>
        <taxon>Dikarya</taxon>
        <taxon>Ascomycota</taxon>
        <taxon>Pezizomycotina</taxon>
        <taxon>Sordariomycetes</taxon>
        <taxon>Hypocreomycetidae</taxon>
        <taxon>Hypocreales</taxon>
        <taxon>Hypocreaceae</taxon>
        <taxon>Trichoderma</taxon>
    </lineage>
</organism>
<dbReference type="STRING" id="983965.A0A2T4C7S3"/>
<dbReference type="OrthoDB" id="1028014at2759"/>
<evidence type="ECO:0000313" key="2">
    <source>
        <dbReference type="EMBL" id="PTB77620.1"/>
    </source>
</evidence>
<dbReference type="AlphaFoldDB" id="A0A2T4C7S3"/>
<evidence type="ECO:0008006" key="4">
    <source>
        <dbReference type="Google" id="ProtNLM"/>
    </source>
</evidence>
<dbReference type="Proteomes" id="UP000240760">
    <property type="component" value="Unassembled WGS sequence"/>
</dbReference>
<proteinExistence type="predicted"/>